<dbReference type="InParanoid" id="A0A0C3GV35"/>
<dbReference type="InterPro" id="IPR052400">
    <property type="entry name" value="Zn2-C6_fungal_TF"/>
</dbReference>
<sequence length="297" mass="34222">MPGCNGASKEAWQQTIPQLSFGSELLLNPMLALSALHLHAHSHNDSDMEIALRRYLDRSLVKHRQALSNPVKGLSEQLWLSSVLLSHMYWLLAHQPQPDQAYEFPLQAMKMLEGARVIFRQNNVFLGQQGYGWLGDEAIPLVVPEDELSKAAQMQLRSLEDDLSELLDAFDVPTMTDDRKNVYIEAKDFVLYHYRAFFSGADTKTLQRFIAFMAVRCQPGYLNMLKQHDPLAMALMARMLVLLSALDHAWWIHGKGDYEAIDRDIRGICELMPLNLHWVMDWPRRVLDKDIMLNRDY</sequence>
<dbReference type="Pfam" id="PF11951">
    <property type="entry name" value="Fungal_trans_2"/>
    <property type="match status" value="1"/>
</dbReference>
<reference evidence="2" key="2">
    <citation type="submission" date="2015-01" db="EMBL/GenBank/DDBJ databases">
        <title>Evolutionary Origins and Diversification of the Mycorrhizal Mutualists.</title>
        <authorList>
            <consortium name="DOE Joint Genome Institute"/>
            <consortium name="Mycorrhizal Genomics Consortium"/>
            <person name="Kohler A."/>
            <person name="Kuo A."/>
            <person name="Nagy L.G."/>
            <person name="Floudas D."/>
            <person name="Copeland A."/>
            <person name="Barry K.W."/>
            <person name="Cichocki N."/>
            <person name="Veneault-Fourrey C."/>
            <person name="LaButti K."/>
            <person name="Lindquist E.A."/>
            <person name="Lipzen A."/>
            <person name="Lundell T."/>
            <person name="Morin E."/>
            <person name="Murat C."/>
            <person name="Riley R."/>
            <person name="Ohm R."/>
            <person name="Sun H."/>
            <person name="Tunlid A."/>
            <person name="Henrissat B."/>
            <person name="Grigoriev I.V."/>
            <person name="Hibbett D.S."/>
            <person name="Martin F."/>
        </authorList>
    </citation>
    <scope>NUCLEOTIDE SEQUENCE [LARGE SCALE GENOMIC DNA]</scope>
    <source>
        <strain evidence="2">Zn</strain>
    </source>
</reference>
<dbReference type="AlphaFoldDB" id="A0A0C3GV35"/>
<dbReference type="OrthoDB" id="3546279at2759"/>
<evidence type="ECO:0000313" key="1">
    <source>
        <dbReference type="EMBL" id="KIM94151.1"/>
    </source>
</evidence>
<dbReference type="InterPro" id="IPR021858">
    <property type="entry name" value="Fun_TF"/>
</dbReference>
<gene>
    <name evidence="1" type="ORF">OIDMADRAFT_106821</name>
</gene>
<reference evidence="1 2" key="1">
    <citation type="submission" date="2014-04" db="EMBL/GenBank/DDBJ databases">
        <authorList>
            <consortium name="DOE Joint Genome Institute"/>
            <person name="Kuo A."/>
            <person name="Martino E."/>
            <person name="Perotto S."/>
            <person name="Kohler A."/>
            <person name="Nagy L.G."/>
            <person name="Floudas D."/>
            <person name="Copeland A."/>
            <person name="Barry K.W."/>
            <person name="Cichocki N."/>
            <person name="Veneault-Fourrey C."/>
            <person name="LaButti K."/>
            <person name="Lindquist E.A."/>
            <person name="Lipzen A."/>
            <person name="Lundell T."/>
            <person name="Morin E."/>
            <person name="Murat C."/>
            <person name="Sun H."/>
            <person name="Tunlid A."/>
            <person name="Henrissat B."/>
            <person name="Grigoriev I.V."/>
            <person name="Hibbett D.S."/>
            <person name="Martin F."/>
            <person name="Nordberg H.P."/>
            <person name="Cantor M.N."/>
            <person name="Hua S.X."/>
        </authorList>
    </citation>
    <scope>NUCLEOTIDE SEQUENCE [LARGE SCALE GENOMIC DNA]</scope>
    <source>
        <strain evidence="1 2">Zn</strain>
    </source>
</reference>
<proteinExistence type="predicted"/>
<evidence type="ECO:0008006" key="3">
    <source>
        <dbReference type="Google" id="ProtNLM"/>
    </source>
</evidence>
<organism evidence="1 2">
    <name type="scientific">Oidiodendron maius (strain Zn)</name>
    <dbReference type="NCBI Taxonomy" id="913774"/>
    <lineage>
        <taxon>Eukaryota</taxon>
        <taxon>Fungi</taxon>
        <taxon>Dikarya</taxon>
        <taxon>Ascomycota</taxon>
        <taxon>Pezizomycotina</taxon>
        <taxon>Leotiomycetes</taxon>
        <taxon>Leotiomycetes incertae sedis</taxon>
        <taxon>Myxotrichaceae</taxon>
        <taxon>Oidiodendron</taxon>
    </lineage>
</organism>
<dbReference type="GO" id="GO:0000981">
    <property type="term" value="F:DNA-binding transcription factor activity, RNA polymerase II-specific"/>
    <property type="evidence" value="ECO:0007669"/>
    <property type="project" value="TreeGrafter"/>
</dbReference>
<accession>A0A0C3GV35</accession>
<name>A0A0C3GV35_OIDMZ</name>
<dbReference type="EMBL" id="KN832891">
    <property type="protein sequence ID" value="KIM94151.1"/>
    <property type="molecule type" value="Genomic_DNA"/>
</dbReference>
<dbReference type="PANTHER" id="PTHR47657">
    <property type="entry name" value="STEROL REGULATORY ELEMENT-BINDING PROTEIN ECM22"/>
    <property type="match status" value="1"/>
</dbReference>
<dbReference type="Proteomes" id="UP000054321">
    <property type="component" value="Unassembled WGS sequence"/>
</dbReference>
<dbReference type="STRING" id="913774.A0A0C3GV35"/>
<evidence type="ECO:0000313" key="2">
    <source>
        <dbReference type="Proteomes" id="UP000054321"/>
    </source>
</evidence>
<dbReference type="HOGENOM" id="CLU_024934_6_1_1"/>
<dbReference type="PANTHER" id="PTHR47657:SF14">
    <property type="entry name" value="ZN(2)-C6 FUNGAL-TYPE DOMAIN-CONTAINING PROTEIN"/>
    <property type="match status" value="1"/>
</dbReference>
<keyword evidence="2" id="KW-1185">Reference proteome</keyword>
<protein>
    <recommendedName>
        <fullName evidence="3">Transcription factor domain-containing protein</fullName>
    </recommendedName>
</protein>